<accession>A0A8X8YXT8</accession>
<sequence length="787" mass="90517">MAYEAVGRLPQTLLQILQRHDDAITPPVKQQIISIHDKALVLELNLNHFHFAEQKTIGKAAIATEGIIQYLFSAQYLSNCKSKDPSGRLSNHLGKLAKELDSIVVYIVDYCNSVSLAVSSSSTSVLKSHIEDPMVTTELIAMTTNRLRRLAEKFKSTAGELADEDSSDSPSTDFTSSIPESPSKCYVADFDEDPSDSYRRDHDVLLASLKGKVYPVGRDSFKVAEAEKLEIYKILSGRRYLIVMDDIWSVEAWECVRWLFPNNHNSSRIILTTRLMDVATYVSWNIHMMRFLDDEQSWRLFQRKVFSDQDCPHELRSVGEKIVRGCGGLPLSIVTVAGILSRIPRTPKLWQQTEVNDGQLQNASKSEEMAAEECLEELIKQSLVLTTSRKSDGKTKSCKLHSMVRDFCVRQAGQEKVLLSVMDYFPNLILRRHFLPQVLQNHHRVSVSWHDLHLKDSTHSSCTASIICIPQRGYRPKGSVQNFTSLRVLHVLRRNDHSYWELGEVFKFISLTYLASYIPDSIIPPTIAKLQNLQTLIIYRSEVRLPLEIWSLRQLRHLIAFSFCPLLLPEGAMISLDNLQTLSMATNFVCSGRMVQMIPNIKKLGICYPETKFSAGYYYLQNLTRFRQLEKLKMEMHSSSAPRLTLAIPKRLKKLELSGRWSPWRAMTYFHYFGNLQVLKLKNYALSWEQWETTEGQFINLIRLLIDESNLKCWRTKWTHFPRLQCLMLHRCPYLDEIPYDIGKIPSLQLIEIDDHNQSLLCSAKKIQEEQRGRWGKEDLKVIVKPS</sequence>
<dbReference type="Gene3D" id="1.10.8.430">
    <property type="entry name" value="Helical domain of apoptotic protease-activating factors"/>
    <property type="match status" value="1"/>
</dbReference>
<dbReference type="InterPro" id="IPR027417">
    <property type="entry name" value="P-loop_NTPase"/>
</dbReference>
<evidence type="ECO:0000313" key="8">
    <source>
        <dbReference type="Proteomes" id="UP000298416"/>
    </source>
</evidence>
<dbReference type="PANTHER" id="PTHR15140">
    <property type="entry name" value="TUBULIN-SPECIFIC CHAPERONE E"/>
    <property type="match status" value="1"/>
</dbReference>
<dbReference type="EMBL" id="PNBA02000001">
    <property type="protein sequence ID" value="KAG6438125.1"/>
    <property type="molecule type" value="Genomic_DNA"/>
</dbReference>
<dbReference type="Proteomes" id="UP000298416">
    <property type="component" value="Unassembled WGS sequence"/>
</dbReference>
<dbReference type="PANTHER" id="PTHR15140:SF33">
    <property type="entry name" value="LATE BLIGHT RESISTANCE PROTEIN HOMOLOG R1A-3 ISOFORM X1"/>
    <property type="match status" value="1"/>
</dbReference>
<feature type="domain" description="NB-ARC" evidence="5">
    <location>
        <begin position="225"/>
        <end position="310"/>
    </location>
</feature>
<dbReference type="InterPro" id="IPR042197">
    <property type="entry name" value="Apaf_helical"/>
</dbReference>
<reference evidence="7" key="2">
    <citation type="submission" date="2020-08" db="EMBL/GenBank/DDBJ databases">
        <title>Plant Genome Project.</title>
        <authorList>
            <person name="Zhang R.-G."/>
        </authorList>
    </citation>
    <scope>NUCLEOTIDE SEQUENCE</scope>
    <source>
        <strain evidence="7">Huo1</strain>
        <tissue evidence="7">Leaf</tissue>
    </source>
</reference>
<comment type="caution">
    <text evidence="7">The sequence shown here is derived from an EMBL/GenBank/DDBJ whole genome shotgun (WGS) entry which is preliminary data.</text>
</comment>
<dbReference type="Gene3D" id="3.80.10.10">
    <property type="entry name" value="Ribonuclease Inhibitor"/>
    <property type="match status" value="1"/>
</dbReference>
<evidence type="ECO:0008006" key="9">
    <source>
        <dbReference type="Google" id="ProtNLM"/>
    </source>
</evidence>
<evidence type="ECO:0000259" key="6">
    <source>
        <dbReference type="Pfam" id="PF23598"/>
    </source>
</evidence>
<protein>
    <recommendedName>
        <fullName evidence="9">Disease resistance protein RPM1</fullName>
    </recommendedName>
</protein>
<name>A0A8X8YXT8_SALSN</name>
<evidence type="ECO:0000259" key="5">
    <source>
        <dbReference type="Pfam" id="PF00931"/>
    </source>
</evidence>
<proteinExistence type="predicted"/>
<feature type="region of interest" description="Disordered" evidence="4">
    <location>
        <begin position="158"/>
        <end position="180"/>
    </location>
</feature>
<evidence type="ECO:0000313" key="7">
    <source>
        <dbReference type="EMBL" id="KAG6438125.1"/>
    </source>
</evidence>
<keyword evidence="3" id="KW-0611">Plant defense</keyword>
<reference evidence="7" key="1">
    <citation type="submission" date="2018-01" db="EMBL/GenBank/DDBJ databases">
        <authorList>
            <person name="Mao J.F."/>
        </authorList>
    </citation>
    <scope>NUCLEOTIDE SEQUENCE</scope>
    <source>
        <strain evidence="7">Huo1</strain>
        <tissue evidence="7">Leaf</tissue>
    </source>
</reference>
<feature type="compositionally biased region" description="Low complexity" evidence="4">
    <location>
        <begin position="168"/>
        <end position="177"/>
    </location>
</feature>
<evidence type="ECO:0000256" key="4">
    <source>
        <dbReference type="SAM" id="MobiDB-lite"/>
    </source>
</evidence>
<evidence type="ECO:0000256" key="2">
    <source>
        <dbReference type="ARBA" id="ARBA00022737"/>
    </source>
</evidence>
<evidence type="ECO:0000256" key="1">
    <source>
        <dbReference type="ARBA" id="ARBA00022614"/>
    </source>
</evidence>
<gene>
    <name evidence="7" type="ORF">SASPL_103061</name>
</gene>
<dbReference type="GO" id="GO:0043531">
    <property type="term" value="F:ADP binding"/>
    <property type="evidence" value="ECO:0007669"/>
    <property type="project" value="InterPro"/>
</dbReference>
<dbReference type="Pfam" id="PF23598">
    <property type="entry name" value="LRR_14"/>
    <property type="match status" value="1"/>
</dbReference>
<organism evidence="7">
    <name type="scientific">Salvia splendens</name>
    <name type="common">Scarlet sage</name>
    <dbReference type="NCBI Taxonomy" id="180675"/>
    <lineage>
        <taxon>Eukaryota</taxon>
        <taxon>Viridiplantae</taxon>
        <taxon>Streptophyta</taxon>
        <taxon>Embryophyta</taxon>
        <taxon>Tracheophyta</taxon>
        <taxon>Spermatophyta</taxon>
        <taxon>Magnoliopsida</taxon>
        <taxon>eudicotyledons</taxon>
        <taxon>Gunneridae</taxon>
        <taxon>Pentapetalae</taxon>
        <taxon>asterids</taxon>
        <taxon>lamiids</taxon>
        <taxon>Lamiales</taxon>
        <taxon>Lamiaceae</taxon>
        <taxon>Nepetoideae</taxon>
        <taxon>Mentheae</taxon>
        <taxon>Salviinae</taxon>
        <taxon>Salvia</taxon>
        <taxon>Salvia subgen. Calosphace</taxon>
        <taxon>core Calosphace</taxon>
    </lineage>
</organism>
<dbReference type="Pfam" id="PF00931">
    <property type="entry name" value="NB-ARC"/>
    <property type="match status" value="1"/>
</dbReference>
<dbReference type="PRINTS" id="PR00364">
    <property type="entry name" value="DISEASERSIST"/>
</dbReference>
<dbReference type="SUPFAM" id="SSF52540">
    <property type="entry name" value="P-loop containing nucleoside triphosphate hydrolases"/>
    <property type="match status" value="1"/>
</dbReference>
<feature type="domain" description="Disease resistance R13L4/SHOC-2-like LRR" evidence="6">
    <location>
        <begin position="479"/>
        <end position="730"/>
    </location>
</feature>
<dbReference type="Gene3D" id="3.40.50.300">
    <property type="entry name" value="P-loop containing nucleotide triphosphate hydrolases"/>
    <property type="match status" value="1"/>
</dbReference>
<keyword evidence="2" id="KW-0677">Repeat</keyword>
<dbReference type="InterPro" id="IPR002182">
    <property type="entry name" value="NB-ARC"/>
</dbReference>
<dbReference type="InterPro" id="IPR032675">
    <property type="entry name" value="LRR_dom_sf"/>
</dbReference>
<dbReference type="SUPFAM" id="SSF52058">
    <property type="entry name" value="L domain-like"/>
    <property type="match status" value="1"/>
</dbReference>
<evidence type="ECO:0000256" key="3">
    <source>
        <dbReference type="ARBA" id="ARBA00022821"/>
    </source>
</evidence>
<dbReference type="AlphaFoldDB" id="A0A8X8YXT8"/>
<keyword evidence="8" id="KW-1185">Reference proteome</keyword>
<dbReference type="InterPro" id="IPR055414">
    <property type="entry name" value="LRR_R13L4/SHOC2-like"/>
</dbReference>
<keyword evidence="1" id="KW-0433">Leucine-rich repeat</keyword>
<dbReference type="GO" id="GO:0006952">
    <property type="term" value="P:defense response"/>
    <property type="evidence" value="ECO:0007669"/>
    <property type="project" value="UniProtKB-KW"/>
</dbReference>